<evidence type="ECO:0000313" key="2">
    <source>
        <dbReference type="Proteomes" id="UP000002281"/>
    </source>
</evidence>
<dbReference type="GeneTree" id="ENSGT01090000263320"/>
<keyword evidence="2" id="KW-1185">Reference proteome</keyword>
<dbReference type="AlphaFoldDB" id="A0A9L0TT22"/>
<reference evidence="1 2" key="1">
    <citation type="journal article" date="2009" name="Science">
        <title>Genome sequence, comparative analysis, and population genetics of the domestic horse.</title>
        <authorList>
            <consortium name="Broad Institute Genome Sequencing Platform"/>
            <consortium name="Broad Institute Whole Genome Assembly Team"/>
            <person name="Wade C.M."/>
            <person name="Giulotto E."/>
            <person name="Sigurdsson S."/>
            <person name="Zoli M."/>
            <person name="Gnerre S."/>
            <person name="Imsland F."/>
            <person name="Lear T.L."/>
            <person name="Adelson D.L."/>
            <person name="Bailey E."/>
            <person name="Bellone R.R."/>
            <person name="Bloecker H."/>
            <person name="Distl O."/>
            <person name="Edgar R.C."/>
            <person name="Garber M."/>
            <person name="Leeb T."/>
            <person name="Mauceli E."/>
            <person name="MacLeod J.N."/>
            <person name="Penedo M.C.T."/>
            <person name="Raison J.M."/>
            <person name="Sharpe T."/>
            <person name="Vogel J."/>
            <person name="Andersson L."/>
            <person name="Antczak D.F."/>
            <person name="Biagi T."/>
            <person name="Binns M.M."/>
            <person name="Chowdhary B.P."/>
            <person name="Coleman S.J."/>
            <person name="Della Valle G."/>
            <person name="Fryc S."/>
            <person name="Guerin G."/>
            <person name="Hasegawa T."/>
            <person name="Hill E.W."/>
            <person name="Jurka J."/>
            <person name="Kiialainen A."/>
            <person name="Lindgren G."/>
            <person name="Liu J."/>
            <person name="Magnani E."/>
            <person name="Mickelson J.R."/>
            <person name="Murray J."/>
            <person name="Nergadze S.G."/>
            <person name="Onofrio R."/>
            <person name="Pedroni S."/>
            <person name="Piras M.F."/>
            <person name="Raudsepp T."/>
            <person name="Rocchi M."/>
            <person name="Roeed K.H."/>
            <person name="Ryder O.A."/>
            <person name="Searle S."/>
            <person name="Skow L."/>
            <person name="Swinburne J.E."/>
            <person name="Syvaenen A.C."/>
            <person name="Tozaki T."/>
            <person name="Valberg S.J."/>
            <person name="Vaudin M."/>
            <person name="White J.R."/>
            <person name="Zody M.C."/>
            <person name="Lander E.S."/>
            <person name="Lindblad-Toh K."/>
        </authorList>
    </citation>
    <scope>NUCLEOTIDE SEQUENCE [LARGE SCALE GENOMIC DNA]</scope>
    <source>
        <strain evidence="1 2">Thoroughbred</strain>
    </source>
</reference>
<dbReference type="Ensembl" id="ENSECAT00000103013.1">
    <property type="protein sequence ID" value="ENSECAP00000090192.1"/>
    <property type="gene ID" value="ENSECAG00000054595.1"/>
</dbReference>
<accession>A0A9L0TT22</accession>
<sequence length="73" mass="8458">MSILLNLVYQFNAISIKIPASYFVDIDKLILKLTWRGKRPRIANTVLKEKNEVGRLTLPDFRTYCKATVMKTV</sequence>
<evidence type="ECO:0000313" key="1">
    <source>
        <dbReference type="Ensembl" id="ENSECAP00000090192.1"/>
    </source>
</evidence>
<organism evidence="1 2">
    <name type="scientific">Equus caballus</name>
    <name type="common">Horse</name>
    <dbReference type="NCBI Taxonomy" id="9796"/>
    <lineage>
        <taxon>Eukaryota</taxon>
        <taxon>Metazoa</taxon>
        <taxon>Chordata</taxon>
        <taxon>Craniata</taxon>
        <taxon>Vertebrata</taxon>
        <taxon>Euteleostomi</taxon>
        <taxon>Mammalia</taxon>
        <taxon>Eutheria</taxon>
        <taxon>Laurasiatheria</taxon>
        <taxon>Perissodactyla</taxon>
        <taxon>Equidae</taxon>
        <taxon>Equus</taxon>
    </lineage>
</organism>
<dbReference type="Proteomes" id="UP000002281">
    <property type="component" value="Chromosome 1"/>
</dbReference>
<reference evidence="1" key="3">
    <citation type="submission" date="2025-09" db="UniProtKB">
        <authorList>
            <consortium name="Ensembl"/>
        </authorList>
    </citation>
    <scope>IDENTIFICATION</scope>
    <source>
        <strain evidence="1">Thoroughbred</strain>
    </source>
</reference>
<protein>
    <submittedName>
        <fullName evidence="1">Uncharacterized protein</fullName>
    </submittedName>
</protein>
<reference evidence="1" key="2">
    <citation type="submission" date="2025-08" db="UniProtKB">
        <authorList>
            <consortium name="Ensembl"/>
        </authorList>
    </citation>
    <scope>IDENTIFICATION</scope>
    <source>
        <strain evidence="1">Thoroughbred</strain>
    </source>
</reference>
<proteinExistence type="predicted"/>
<name>A0A9L0TT22_HORSE</name>